<reference evidence="1 2" key="1">
    <citation type="submission" date="2024-01" db="EMBL/GenBank/DDBJ databases">
        <title>Genome assemblies of Stephania.</title>
        <authorList>
            <person name="Yang L."/>
        </authorList>
    </citation>
    <scope>NUCLEOTIDE SEQUENCE [LARGE SCALE GENOMIC DNA]</scope>
    <source>
        <strain evidence="1">QJT</strain>
        <tissue evidence="1">Leaf</tissue>
    </source>
</reference>
<dbReference type="AlphaFoldDB" id="A0AAP0HF14"/>
<sequence length="77" mass="8511">MMKKTKMFVENDMNTKNVGSRMAFSAMLPKGFIPPSGSSACHNNLDPAFAATATQSVDYYSTYSCKFSVPKTDRDRS</sequence>
<dbReference type="Proteomes" id="UP001417504">
    <property type="component" value="Unassembled WGS sequence"/>
</dbReference>
<name>A0AAP0HF14_9MAGN</name>
<accession>A0AAP0HF14</accession>
<organism evidence="1 2">
    <name type="scientific">Stephania japonica</name>
    <dbReference type="NCBI Taxonomy" id="461633"/>
    <lineage>
        <taxon>Eukaryota</taxon>
        <taxon>Viridiplantae</taxon>
        <taxon>Streptophyta</taxon>
        <taxon>Embryophyta</taxon>
        <taxon>Tracheophyta</taxon>
        <taxon>Spermatophyta</taxon>
        <taxon>Magnoliopsida</taxon>
        <taxon>Ranunculales</taxon>
        <taxon>Menispermaceae</taxon>
        <taxon>Menispermoideae</taxon>
        <taxon>Cissampelideae</taxon>
        <taxon>Stephania</taxon>
    </lineage>
</organism>
<comment type="caution">
    <text evidence="1">The sequence shown here is derived from an EMBL/GenBank/DDBJ whole genome shotgun (WGS) entry which is preliminary data.</text>
</comment>
<evidence type="ECO:0000313" key="1">
    <source>
        <dbReference type="EMBL" id="KAK9086023.1"/>
    </source>
</evidence>
<keyword evidence="2" id="KW-1185">Reference proteome</keyword>
<proteinExistence type="predicted"/>
<gene>
    <name evidence="1" type="ORF">Sjap_026434</name>
</gene>
<protein>
    <submittedName>
        <fullName evidence="1">Uncharacterized protein</fullName>
    </submittedName>
</protein>
<evidence type="ECO:0000313" key="2">
    <source>
        <dbReference type="Proteomes" id="UP001417504"/>
    </source>
</evidence>
<dbReference type="EMBL" id="JBBNAE010000011">
    <property type="protein sequence ID" value="KAK9086023.1"/>
    <property type="molecule type" value="Genomic_DNA"/>
</dbReference>